<accession>K2J9I4</accession>
<dbReference type="GO" id="GO:0010181">
    <property type="term" value="F:FMN binding"/>
    <property type="evidence" value="ECO:0007669"/>
    <property type="project" value="InterPro"/>
</dbReference>
<comment type="subunit">
    <text evidence="6">The complex is composed of six subunits: RnfA, RnfB, RnfC, RnfD, RnfE and RnfG.</text>
</comment>
<keyword evidence="2 6" id="KW-0597">Phosphoprotein</keyword>
<feature type="modified residue" description="FMN phosphoryl threonine" evidence="6">
    <location>
        <position position="177"/>
    </location>
</feature>
<gene>
    <name evidence="6" type="primary">rnfG</name>
    <name evidence="8" type="ORF">A10D4_12403</name>
</gene>
<dbReference type="GO" id="GO:0022900">
    <property type="term" value="P:electron transport chain"/>
    <property type="evidence" value="ECO:0007669"/>
    <property type="project" value="UniProtKB-UniRule"/>
</dbReference>
<sequence>MITLKSMRKNGLILGAFAVIATGLVVGIAKLTEAPIAAQQRAELMNTLNVLIPPQRHDNDLYHACRLIDAPELGGEQPKRLYIARLQQQAQAIAIEATAPNGYSGAIKLLVAINVDGSVAGVRVLQHNETPGLGDKIEHRKSDWIESFNGMTVRGDDDKRWAVQRDGGSFDQFTGATITPRAVVGAVARTVSYVKQHQQQLLSAQLARCSEAS</sequence>
<dbReference type="SMART" id="SM00900">
    <property type="entry name" value="FMN_bind"/>
    <property type="match status" value="1"/>
</dbReference>
<evidence type="ECO:0000313" key="9">
    <source>
        <dbReference type="Proteomes" id="UP000014115"/>
    </source>
</evidence>
<keyword evidence="4 6" id="KW-0288">FMN</keyword>
<evidence type="ECO:0000313" key="8">
    <source>
        <dbReference type="EMBL" id="EKE79906.1"/>
    </source>
</evidence>
<evidence type="ECO:0000256" key="4">
    <source>
        <dbReference type="ARBA" id="ARBA00022643"/>
    </source>
</evidence>
<organism evidence="8 9">
    <name type="scientific">Idiomarina xiamenensis 10-D-4</name>
    <dbReference type="NCBI Taxonomy" id="740709"/>
    <lineage>
        <taxon>Bacteria</taxon>
        <taxon>Pseudomonadati</taxon>
        <taxon>Pseudomonadota</taxon>
        <taxon>Gammaproteobacteria</taxon>
        <taxon>Alteromonadales</taxon>
        <taxon>Idiomarinaceae</taxon>
        <taxon>Idiomarina</taxon>
    </lineage>
</organism>
<dbReference type="GO" id="GO:0009055">
    <property type="term" value="F:electron transfer activity"/>
    <property type="evidence" value="ECO:0007669"/>
    <property type="project" value="InterPro"/>
</dbReference>
<dbReference type="eggNOG" id="COG4659">
    <property type="taxonomic scope" value="Bacteria"/>
</dbReference>
<dbReference type="Pfam" id="PF04205">
    <property type="entry name" value="FMN_bind"/>
    <property type="match status" value="1"/>
</dbReference>
<dbReference type="PATRIC" id="fig|740709.3.peg.2507"/>
<evidence type="ECO:0000259" key="7">
    <source>
        <dbReference type="SMART" id="SM00900"/>
    </source>
</evidence>
<dbReference type="RefSeq" id="WP_008489888.1">
    <property type="nucleotide sequence ID" value="NZ_AMRG01000020.1"/>
</dbReference>
<dbReference type="EMBL" id="AMRG01000020">
    <property type="protein sequence ID" value="EKE79906.1"/>
    <property type="molecule type" value="Genomic_DNA"/>
</dbReference>
<keyword evidence="6" id="KW-1278">Translocase</keyword>
<dbReference type="HAMAP" id="MF_00479">
    <property type="entry name" value="RsxG_RnfG"/>
    <property type="match status" value="1"/>
</dbReference>
<keyword evidence="8" id="KW-0830">Ubiquinone</keyword>
<dbReference type="NCBIfam" id="NF002519">
    <property type="entry name" value="PRK01908.1"/>
    <property type="match status" value="1"/>
</dbReference>
<comment type="cofactor">
    <cofactor evidence="6">
        <name>FMN</name>
        <dbReference type="ChEBI" id="CHEBI:58210"/>
    </cofactor>
</comment>
<keyword evidence="6" id="KW-1003">Cell membrane</keyword>
<keyword evidence="9" id="KW-1185">Reference proteome</keyword>
<dbReference type="InterPro" id="IPR010209">
    <property type="entry name" value="Ion_transpt_RnfG/RsxG"/>
</dbReference>
<comment type="caution">
    <text evidence="8">The sequence shown here is derived from an EMBL/GenBank/DDBJ whole genome shotgun (WGS) entry which is preliminary data.</text>
</comment>
<evidence type="ECO:0000256" key="1">
    <source>
        <dbReference type="ARBA" id="ARBA00022448"/>
    </source>
</evidence>
<comment type="function">
    <text evidence="6">Part of a membrane-bound complex that couples electron transfer with translocation of ions across the membrane.</text>
</comment>
<proteinExistence type="inferred from homology"/>
<keyword evidence="5 6" id="KW-0249">Electron transport</keyword>
<keyword evidence="3 6" id="KW-0285">Flavoprotein</keyword>
<dbReference type="GO" id="GO:0005886">
    <property type="term" value="C:plasma membrane"/>
    <property type="evidence" value="ECO:0007669"/>
    <property type="project" value="UniProtKB-SubCell"/>
</dbReference>
<dbReference type="PANTHER" id="PTHR36118">
    <property type="entry name" value="ION-TRANSLOCATING OXIDOREDUCTASE COMPLEX SUBUNIT G"/>
    <property type="match status" value="1"/>
</dbReference>
<keyword evidence="6" id="KW-0812">Transmembrane</keyword>
<dbReference type="EC" id="7.-.-.-" evidence="6"/>
<dbReference type="PANTHER" id="PTHR36118:SF1">
    <property type="entry name" value="ION-TRANSLOCATING OXIDOREDUCTASE COMPLEX SUBUNIT G"/>
    <property type="match status" value="1"/>
</dbReference>
<evidence type="ECO:0000256" key="5">
    <source>
        <dbReference type="ARBA" id="ARBA00022982"/>
    </source>
</evidence>
<name>K2J9I4_9GAMM</name>
<feature type="domain" description="FMN-binding" evidence="7">
    <location>
        <begin position="102"/>
        <end position="194"/>
    </location>
</feature>
<dbReference type="NCBIfam" id="TIGR01947">
    <property type="entry name" value="rnfG"/>
    <property type="match status" value="1"/>
</dbReference>
<dbReference type="InterPro" id="IPR007329">
    <property type="entry name" value="FMN-bd"/>
</dbReference>
<evidence type="ECO:0000256" key="3">
    <source>
        <dbReference type="ARBA" id="ARBA00022630"/>
    </source>
</evidence>
<keyword evidence="1 6" id="KW-0813">Transport</keyword>
<keyword evidence="6" id="KW-0472">Membrane</keyword>
<dbReference type="PIRSF" id="PIRSF006091">
    <property type="entry name" value="E_trnsport_RnfG"/>
    <property type="match status" value="1"/>
</dbReference>
<dbReference type="Proteomes" id="UP000014115">
    <property type="component" value="Unassembled WGS sequence"/>
</dbReference>
<dbReference type="AlphaFoldDB" id="K2J9I4"/>
<protein>
    <recommendedName>
        <fullName evidence="6">Ion-translocating oxidoreductase complex subunit G</fullName>
        <ecNumber evidence="6">7.-.-.-</ecNumber>
    </recommendedName>
    <alternativeName>
        <fullName evidence="6">Rnf electron transport complex subunit G</fullName>
    </alternativeName>
</protein>
<keyword evidence="6" id="KW-1133">Transmembrane helix</keyword>
<evidence type="ECO:0000256" key="6">
    <source>
        <dbReference type="HAMAP-Rule" id="MF_00479"/>
    </source>
</evidence>
<keyword evidence="6" id="KW-0997">Cell inner membrane</keyword>
<comment type="similarity">
    <text evidence="6">Belongs to the RnfG family.</text>
</comment>
<dbReference type="STRING" id="740709.A10D4_12403"/>
<comment type="subcellular location">
    <subcellularLocation>
        <location evidence="6">Cell inner membrane</location>
        <topology evidence="6">Single-pass membrane protein</topology>
    </subcellularLocation>
</comment>
<evidence type="ECO:0000256" key="2">
    <source>
        <dbReference type="ARBA" id="ARBA00022553"/>
    </source>
</evidence>
<reference evidence="8 9" key="1">
    <citation type="journal article" date="2012" name="J. Bacteriol.">
        <title>Genome Sequence of Idiomarina xiamenensis Type Strain 10-D-4.</title>
        <authorList>
            <person name="Lai Q."/>
            <person name="Wang L."/>
            <person name="Wang W."/>
            <person name="Shao Z."/>
        </authorList>
    </citation>
    <scope>NUCLEOTIDE SEQUENCE [LARGE SCALE GENOMIC DNA]</scope>
    <source>
        <strain evidence="8 9">10-D-4</strain>
    </source>
</reference>